<keyword evidence="1 3" id="KW-0932">Cytokinin signaling pathway</keyword>
<comment type="domain">
    <text evidence="3">Histidine-containing phosphotransfer domain (HPt) contains an active histidine that mediates the phosphotransfer.</text>
</comment>
<dbReference type="GO" id="GO:0009927">
    <property type="term" value="F:histidine phosphotransfer kinase activity"/>
    <property type="evidence" value="ECO:0007669"/>
    <property type="project" value="UniProtKB-UniRule"/>
</dbReference>
<evidence type="ECO:0000313" key="5">
    <source>
        <dbReference type="EMBL" id="ESQ43664.1"/>
    </source>
</evidence>
<dbReference type="PANTHER" id="PTHR28242">
    <property type="entry name" value="PHOSPHORELAY INTERMEDIATE PROTEIN YPD1"/>
    <property type="match status" value="1"/>
</dbReference>
<dbReference type="STRING" id="72664.V4LIX0"/>
<dbReference type="GO" id="GO:0005634">
    <property type="term" value="C:nucleus"/>
    <property type="evidence" value="ECO:0007669"/>
    <property type="project" value="UniProtKB-SubCell"/>
</dbReference>
<gene>
    <name evidence="5" type="ORF">EUTSA_v10015568mg</name>
</gene>
<dbReference type="Proteomes" id="UP000030689">
    <property type="component" value="Unassembled WGS sequence"/>
</dbReference>
<dbReference type="GO" id="GO:0000160">
    <property type="term" value="P:phosphorelay signal transduction system"/>
    <property type="evidence" value="ECO:0007669"/>
    <property type="project" value="UniProtKB-UniRule"/>
</dbReference>
<evidence type="ECO:0000256" key="2">
    <source>
        <dbReference type="ARBA" id="ARBA00023012"/>
    </source>
</evidence>
<dbReference type="SUPFAM" id="SSF47226">
    <property type="entry name" value="Histidine-containing phosphotransfer domain, HPT domain"/>
    <property type="match status" value="1"/>
</dbReference>
<comment type="subcellular location">
    <subcellularLocation>
        <location evidence="3">Cytoplasm</location>
        <location evidence="3">Cytosol</location>
    </subcellularLocation>
    <subcellularLocation>
        <location evidence="3">Nucleus</location>
    </subcellularLocation>
</comment>
<dbReference type="InterPro" id="IPR045871">
    <property type="entry name" value="AHP1-5/YPD1"/>
</dbReference>
<reference evidence="5 6" key="1">
    <citation type="journal article" date="2013" name="Front. Plant Sci.">
        <title>The Reference Genome of the Halophytic Plant Eutrema salsugineum.</title>
        <authorList>
            <person name="Yang R."/>
            <person name="Jarvis D.E."/>
            <person name="Chen H."/>
            <person name="Beilstein M.A."/>
            <person name="Grimwood J."/>
            <person name="Jenkins J."/>
            <person name="Shu S."/>
            <person name="Prochnik S."/>
            <person name="Xin M."/>
            <person name="Ma C."/>
            <person name="Schmutz J."/>
            <person name="Wing R.A."/>
            <person name="Mitchell-Olds T."/>
            <person name="Schumaker K.S."/>
            <person name="Wang X."/>
        </authorList>
    </citation>
    <scope>NUCLEOTIDE SEQUENCE [LARGE SCALE GENOMIC DNA]</scope>
</reference>
<dbReference type="eggNOG" id="KOG4747">
    <property type="taxonomic scope" value="Eukaryota"/>
</dbReference>
<dbReference type="PANTHER" id="PTHR28242:SF65">
    <property type="entry name" value="HISTIDINE-CONTAINING PHOSPHOTRANSFER PROTEIN 3"/>
    <property type="match status" value="1"/>
</dbReference>
<keyword evidence="2 3" id="KW-0902">Two-component regulatory system</keyword>
<protein>
    <recommendedName>
        <fullName evidence="3">Histidine-containing phosphotransfer protein</fullName>
    </recommendedName>
</protein>
<feature type="non-terminal residue" evidence="5">
    <location>
        <position position="1"/>
    </location>
</feature>
<dbReference type="KEGG" id="eus:EUTSA_v10015568mg"/>
<dbReference type="InterPro" id="IPR036641">
    <property type="entry name" value="HPT_dom_sf"/>
</dbReference>
<keyword evidence="6" id="KW-1185">Reference proteome</keyword>
<comment type="function">
    <text evidence="3">Functions as a two-component phosphorelay mediators between cytokinin sensor histidine kinases and response regulators (B-type ARRs). Plays an important role in propagating cytokinin signal transduction.</text>
</comment>
<dbReference type="GO" id="GO:0005829">
    <property type="term" value="C:cytosol"/>
    <property type="evidence" value="ECO:0007669"/>
    <property type="project" value="UniProtKB-SubCell"/>
</dbReference>
<sequence length="178" mass="20354">GFLDDQFTELKKLQDKCSPDFVYLFFEDCEKLINNIARALKTKNVDFNLVGSSVHQLKGSSSRYVTMSPLISNICLLSSLGFSLSEALLLVSMKCWCQESQSSLYYLQGMLDSQNFECVRCLQQVDIEYKSLKARLQDLFDVILGLVEIIGPRHEALIFRECVRNITHRKLGEILDNI</sequence>
<evidence type="ECO:0000256" key="3">
    <source>
        <dbReference type="RuleBase" id="RU369004"/>
    </source>
</evidence>
<dbReference type="InterPro" id="IPR008207">
    <property type="entry name" value="Sig_transdc_His_kin_Hpt_dom"/>
</dbReference>
<name>V4LIX0_EUTSA</name>
<organism evidence="5 6">
    <name type="scientific">Eutrema salsugineum</name>
    <name type="common">Saltwater cress</name>
    <name type="synonym">Sisymbrium salsugineum</name>
    <dbReference type="NCBI Taxonomy" id="72664"/>
    <lineage>
        <taxon>Eukaryota</taxon>
        <taxon>Viridiplantae</taxon>
        <taxon>Streptophyta</taxon>
        <taxon>Embryophyta</taxon>
        <taxon>Tracheophyta</taxon>
        <taxon>Spermatophyta</taxon>
        <taxon>Magnoliopsida</taxon>
        <taxon>eudicotyledons</taxon>
        <taxon>Gunneridae</taxon>
        <taxon>Pentapetalae</taxon>
        <taxon>rosids</taxon>
        <taxon>malvids</taxon>
        <taxon>Brassicales</taxon>
        <taxon>Brassicaceae</taxon>
        <taxon>Eutremeae</taxon>
        <taxon>Eutrema</taxon>
    </lineage>
</organism>
<dbReference type="GO" id="GO:0043424">
    <property type="term" value="F:protein histidine kinase binding"/>
    <property type="evidence" value="ECO:0007669"/>
    <property type="project" value="UniProtKB-UniRule"/>
</dbReference>
<evidence type="ECO:0000313" key="6">
    <source>
        <dbReference type="Proteomes" id="UP000030689"/>
    </source>
</evidence>
<evidence type="ECO:0000259" key="4">
    <source>
        <dbReference type="Pfam" id="PF01627"/>
    </source>
</evidence>
<accession>V4LIX0</accession>
<dbReference type="EMBL" id="KI517464">
    <property type="protein sequence ID" value="ESQ43664.1"/>
    <property type="molecule type" value="Genomic_DNA"/>
</dbReference>
<feature type="domain" description="HPt" evidence="4">
    <location>
        <begin position="23"/>
        <end position="62"/>
    </location>
</feature>
<proteinExistence type="predicted"/>
<dbReference type="Pfam" id="PF01627">
    <property type="entry name" value="Hpt"/>
    <property type="match status" value="1"/>
</dbReference>
<evidence type="ECO:0000256" key="1">
    <source>
        <dbReference type="ARBA" id="ARBA00022864"/>
    </source>
</evidence>
<dbReference type="GO" id="GO:0009736">
    <property type="term" value="P:cytokinin-activated signaling pathway"/>
    <property type="evidence" value="ECO:0007669"/>
    <property type="project" value="UniProtKB-KW"/>
</dbReference>
<dbReference type="Gene3D" id="1.20.120.160">
    <property type="entry name" value="HPT domain"/>
    <property type="match status" value="1"/>
</dbReference>
<dbReference type="AlphaFoldDB" id="V4LIX0"/>
<dbReference type="Gramene" id="ESQ43664">
    <property type="protein sequence ID" value="ESQ43664"/>
    <property type="gene ID" value="EUTSA_v10015568mg"/>
</dbReference>